<dbReference type="GO" id="GO:0098609">
    <property type="term" value="P:cell-cell adhesion"/>
    <property type="evidence" value="ECO:0007669"/>
    <property type="project" value="TreeGrafter"/>
</dbReference>
<dbReference type="GO" id="GO:0005911">
    <property type="term" value="C:cell-cell junction"/>
    <property type="evidence" value="ECO:0007669"/>
    <property type="project" value="TreeGrafter"/>
</dbReference>
<evidence type="ECO:0000256" key="4">
    <source>
        <dbReference type="ARBA" id="ARBA00023180"/>
    </source>
</evidence>
<evidence type="ECO:0000256" key="2">
    <source>
        <dbReference type="ARBA" id="ARBA00023136"/>
    </source>
</evidence>
<evidence type="ECO:0000313" key="8">
    <source>
        <dbReference type="Proteomes" id="UP000078200"/>
    </source>
</evidence>
<keyword evidence="8" id="KW-1185">Reference proteome</keyword>
<dbReference type="VEuPathDB" id="VectorBase:GAUT004389"/>
<keyword evidence="2" id="KW-0472">Membrane</keyword>
<dbReference type="Pfam" id="PF13927">
    <property type="entry name" value="Ig_3"/>
    <property type="match status" value="1"/>
</dbReference>
<keyword evidence="3" id="KW-1015">Disulfide bond</keyword>
<keyword evidence="4" id="KW-0325">Glycoprotein</keyword>
<dbReference type="InterPro" id="IPR007110">
    <property type="entry name" value="Ig-like_dom"/>
</dbReference>
<reference evidence="7" key="1">
    <citation type="submission" date="2020-05" db="UniProtKB">
        <authorList>
            <consortium name="EnsemblMetazoa"/>
        </authorList>
    </citation>
    <scope>IDENTIFICATION</scope>
    <source>
        <strain evidence="7">TTRI</strain>
    </source>
</reference>
<dbReference type="STRING" id="7395.A0A1A9UGT2"/>
<dbReference type="InterPro" id="IPR013783">
    <property type="entry name" value="Ig-like_fold"/>
</dbReference>
<proteinExistence type="predicted"/>
<dbReference type="PANTHER" id="PTHR11640">
    <property type="entry name" value="NEPHRIN"/>
    <property type="match status" value="1"/>
</dbReference>
<comment type="subcellular location">
    <subcellularLocation>
        <location evidence="1">Membrane</location>
        <topology evidence="1">Single-pass type I membrane protein</topology>
    </subcellularLocation>
</comment>
<dbReference type="AlphaFoldDB" id="A0A1A9UGT2"/>
<evidence type="ECO:0000256" key="3">
    <source>
        <dbReference type="ARBA" id="ARBA00023157"/>
    </source>
</evidence>
<dbReference type="GO" id="GO:0005886">
    <property type="term" value="C:plasma membrane"/>
    <property type="evidence" value="ECO:0007669"/>
    <property type="project" value="TreeGrafter"/>
</dbReference>
<organism evidence="7 8">
    <name type="scientific">Glossina austeni</name>
    <name type="common">Savannah tsetse fly</name>
    <dbReference type="NCBI Taxonomy" id="7395"/>
    <lineage>
        <taxon>Eukaryota</taxon>
        <taxon>Metazoa</taxon>
        <taxon>Ecdysozoa</taxon>
        <taxon>Arthropoda</taxon>
        <taxon>Hexapoda</taxon>
        <taxon>Insecta</taxon>
        <taxon>Pterygota</taxon>
        <taxon>Neoptera</taxon>
        <taxon>Endopterygota</taxon>
        <taxon>Diptera</taxon>
        <taxon>Brachycera</taxon>
        <taxon>Muscomorpha</taxon>
        <taxon>Hippoboscoidea</taxon>
        <taxon>Glossinidae</taxon>
        <taxon>Glossina</taxon>
    </lineage>
</organism>
<evidence type="ECO:0000259" key="6">
    <source>
        <dbReference type="PROSITE" id="PS50835"/>
    </source>
</evidence>
<dbReference type="EnsemblMetazoa" id="GAUT004389-RA">
    <property type="protein sequence ID" value="GAUT004389-PA"/>
    <property type="gene ID" value="GAUT004389"/>
</dbReference>
<accession>A0A1A9UGT2</accession>
<evidence type="ECO:0000256" key="5">
    <source>
        <dbReference type="ARBA" id="ARBA00023319"/>
    </source>
</evidence>
<dbReference type="GO" id="GO:0050839">
    <property type="term" value="F:cell adhesion molecule binding"/>
    <property type="evidence" value="ECO:0007669"/>
    <property type="project" value="TreeGrafter"/>
</dbReference>
<dbReference type="Gene3D" id="2.60.40.10">
    <property type="entry name" value="Immunoglobulins"/>
    <property type="match status" value="2"/>
</dbReference>
<evidence type="ECO:0000256" key="1">
    <source>
        <dbReference type="ARBA" id="ARBA00004479"/>
    </source>
</evidence>
<dbReference type="SMART" id="SM00409">
    <property type="entry name" value="IG"/>
    <property type="match status" value="1"/>
</dbReference>
<protein>
    <submittedName>
        <fullName evidence="7">Ig-like domain-containing protein</fullName>
    </submittedName>
</protein>
<dbReference type="SUPFAM" id="SSF48726">
    <property type="entry name" value="Immunoglobulin"/>
    <property type="match status" value="1"/>
</dbReference>
<feature type="domain" description="Ig-like" evidence="6">
    <location>
        <begin position="224"/>
        <end position="318"/>
    </location>
</feature>
<dbReference type="InterPro" id="IPR003599">
    <property type="entry name" value="Ig_sub"/>
</dbReference>
<dbReference type="InterPro" id="IPR051275">
    <property type="entry name" value="Cell_adhesion_signaling"/>
</dbReference>
<dbReference type="Proteomes" id="UP000078200">
    <property type="component" value="Unassembled WGS sequence"/>
</dbReference>
<evidence type="ECO:0000313" key="7">
    <source>
        <dbReference type="EnsemblMetazoa" id="GAUT004389-PA"/>
    </source>
</evidence>
<dbReference type="PROSITE" id="PS50835">
    <property type="entry name" value="IG_LIKE"/>
    <property type="match status" value="1"/>
</dbReference>
<dbReference type="InterPro" id="IPR036179">
    <property type="entry name" value="Ig-like_dom_sf"/>
</dbReference>
<sequence length="411" mass="45782">MVGGGGGWYLKIGGGICCAKFLNLGLETYENQRISKLNEVFTMVGGGGGWYLKIGGGICCAKFLNLGLETYENQRISKLNEVFTMVGGGGGWYLKIGGARISKSKESKGRLTQTLPYCLEEYGTALCSLHQNKVINTSVGTSDHIVSNDTTWINRIGVNSKTSEKLRRVQLDFRPSRGIYDLQIKNTSYNRDNGRFECRIKAKGTGADVHQEFYNLTVLTPPHPPIISPGNIAIATEDKPLEMTCSSIGGSPDPIITWYREGSTVPLQSYILKGGSKNHYTNATLQILPRRIDDGAKYKCVVWNRAMTEGQNLETMVALNSSNGISRRRLDTFKSNLRPFYNNKNCDRHSLTHALHTLPPPTHLVHQLYEIAERLSAKQNQTFPDGSSRCLSFYYYANIVSQQPKIYLMID</sequence>
<keyword evidence="5" id="KW-0393">Immunoglobulin domain</keyword>
<dbReference type="InterPro" id="IPR003598">
    <property type="entry name" value="Ig_sub2"/>
</dbReference>
<name>A0A1A9UGT2_GLOAU</name>
<dbReference type="PANTHER" id="PTHR11640:SF134">
    <property type="entry name" value="ECHINOID, ISOFORM A-RELATED"/>
    <property type="match status" value="1"/>
</dbReference>
<dbReference type="SMART" id="SM00408">
    <property type="entry name" value="IGc2"/>
    <property type="match status" value="1"/>
</dbReference>